<reference evidence="2 3" key="1">
    <citation type="submission" date="2017-04" db="EMBL/GenBank/DDBJ databases">
        <title>Complete genome sequence of the Campylobacter cuniculorum type strain LMG24588.</title>
        <authorList>
            <person name="Miller W.G."/>
            <person name="Yee E."/>
            <person name="Revez J."/>
            <person name="Bono J.L."/>
            <person name="Rossi M."/>
        </authorList>
    </citation>
    <scope>NUCLEOTIDE SEQUENCE [LARGE SCALE GENOMIC DNA]</scope>
    <source>
        <strain evidence="2 3">LMG 24588</strain>
    </source>
</reference>
<evidence type="ECO:0000313" key="2">
    <source>
        <dbReference type="EMBL" id="ARJ56564.1"/>
    </source>
</evidence>
<sequence length="111" mass="12809">MNISSILLIVKQEDQEEFLKNLKKIKGCSIELIEKEKIIAVIESDTLENELSIYKSIEALPKLISINMVFSYQDLDEDIQKVTNSNAIEVIEKNERAEDIEYHGTIFNKFS</sequence>
<organism evidence="2 3">
    <name type="scientific">Campylobacter cuniculorum DSM 23162 = LMG 24588</name>
    <dbReference type="NCBI Taxonomy" id="1121267"/>
    <lineage>
        <taxon>Bacteria</taxon>
        <taxon>Pseudomonadati</taxon>
        <taxon>Campylobacterota</taxon>
        <taxon>Epsilonproteobacteria</taxon>
        <taxon>Campylobacterales</taxon>
        <taxon>Campylobacteraceae</taxon>
        <taxon>Campylobacter</taxon>
    </lineage>
</organism>
<dbReference type="RefSeq" id="WP_027306402.1">
    <property type="nucleotide sequence ID" value="NZ_CP020867.1"/>
</dbReference>
<dbReference type="STRING" id="1121267.CCUN_0957"/>
<dbReference type="KEGG" id="ccun:CCUN_0957"/>
<comment type="function">
    <text evidence="1">Chaperone for NapA, the catalytic subunit of the periplasmic nitrate reductase. It binds directly and specifically to the twin-arginine signal peptide of NapA, preventing premature interaction with the Tat translocase and premature export.</text>
</comment>
<dbReference type="Proteomes" id="UP000192902">
    <property type="component" value="Chromosome"/>
</dbReference>
<gene>
    <name evidence="1 2" type="primary">napD</name>
    <name evidence="2" type="ORF">CCUN_0957</name>
</gene>
<proteinExistence type="inferred from homology"/>
<accession>A0A1W6BWW3</accession>
<evidence type="ECO:0000313" key="3">
    <source>
        <dbReference type="Proteomes" id="UP000192902"/>
    </source>
</evidence>
<dbReference type="Gene3D" id="3.30.70.920">
    <property type="match status" value="1"/>
</dbReference>
<dbReference type="EMBL" id="CP020867">
    <property type="protein sequence ID" value="ARJ56564.1"/>
    <property type="molecule type" value="Genomic_DNA"/>
</dbReference>
<evidence type="ECO:0000256" key="1">
    <source>
        <dbReference type="HAMAP-Rule" id="MF_02200"/>
    </source>
</evidence>
<dbReference type="Pfam" id="PF03927">
    <property type="entry name" value="NapD"/>
    <property type="match status" value="1"/>
</dbReference>
<comment type="subunit">
    <text evidence="1">Interacts with the cytoplasmic NapA precursor.</text>
</comment>
<comment type="subcellular location">
    <subcellularLocation>
        <location evidence="1">Cytoplasm</location>
    </subcellularLocation>
</comment>
<name>A0A1W6BWW3_9BACT</name>
<dbReference type="GO" id="GO:0005737">
    <property type="term" value="C:cytoplasm"/>
    <property type="evidence" value="ECO:0007669"/>
    <property type="project" value="UniProtKB-SubCell"/>
</dbReference>
<dbReference type="AlphaFoldDB" id="A0A1W6BWW3"/>
<dbReference type="GO" id="GO:0005048">
    <property type="term" value="F:signal sequence binding"/>
    <property type="evidence" value="ECO:0007669"/>
    <property type="project" value="UniProtKB-UniRule"/>
</dbReference>
<dbReference type="HAMAP" id="MF_02200">
    <property type="entry name" value="NapD"/>
    <property type="match status" value="1"/>
</dbReference>
<keyword evidence="1" id="KW-0143">Chaperone</keyword>
<dbReference type="GO" id="GO:0051224">
    <property type="term" value="P:negative regulation of protein transport"/>
    <property type="evidence" value="ECO:0007669"/>
    <property type="project" value="UniProtKB-UniRule"/>
</dbReference>
<dbReference type="InterPro" id="IPR005623">
    <property type="entry name" value="Chaperone_NapD_NO3_reduct"/>
</dbReference>
<comment type="similarity">
    <text evidence="1">Belongs to the NapD family.</text>
</comment>
<protein>
    <recommendedName>
        <fullName evidence="1">Chaperone NapD</fullName>
    </recommendedName>
    <alternativeName>
        <fullName evidence="1">NapA signal peptide-binding chaperone NapD</fullName>
    </alternativeName>
</protein>
<dbReference type="OrthoDB" id="5325139at2"/>
<dbReference type="eggNOG" id="COG3062">
    <property type="taxonomic scope" value="Bacteria"/>
</dbReference>
<keyword evidence="1" id="KW-0963">Cytoplasm</keyword>